<proteinExistence type="predicted"/>
<dbReference type="InterPro" id="IPR046032">
    <property type="entry name" value="DUF5990"/>
</dbReference>
<gene>
    <name evidence="1" type="ORF">GOEFS_058_00110</name>
</gene>
<dbReference type="EMBL" id="BAEH01000058">
    <property type="protein sequence ID" value="GAB18550.1"/>
    <property type="molecule type" value="Genomic_DNA"/>
</dbReference>
<comment type="caution">
    <text evidence="1">The sequence shown here is derived from an EMBL/GenBank/DDBJ whole genome shotgun (WGS) entry which is preliminary data.</text>
</comment>
<keyword evidence="2" id="KW-1185">Reference proteome</keyword>
<reference evidence="1 2" key="1">
    <citation type="submission" date="2011-12" db="EMBL/GenBank/DDBJ databases">
        <title>Whole genome shotgun sequence of Gordonia effusa NBRC 100432.</title>
        <authorList>
            <person name="Yoshida I."/>
            <person name="Takarada H."/>
            <person name="Hosoyama A."/>
            <person name="Tsuchikane K."/>
            <person name="Katsumata H."/>
            <person name="Yamazaki S."/>
            <person name="Fujita N."/>
        </authorList>
    </citation>
    <scope>NUCLEOTIDE SEQUENCE [LARGE SCALE GENOMIC DNA]</scope>
    <source>
        <strain evidence="1 2">NBRC 100432</strain>
    </source>
</reference>
<organism evidence="1 2">
    <name type="scientific">Gordonia effusa NBRC 100432</name>
    <dbReference type="NCBI Taxonomy" id="1077974"/>
    <lineage>
        <taxon>Bacteria</taxon>
        <taxon>Bacillati</taxon>
        <taxon>Actinomycetota</taxon>
        <taxon>Actinomycetes</taxon>
        <taxon>Mycobacteriales</taxon>
        <taxon>Gordoniaceae</taxon>
        <taxon>Gordonia</taxon>
    </lineage>
</organism>
<dbReference type="Pfam" id="PF19452">
    <property type="entry name" value="DUF5990"/>
    <property type="match status" value="1"/>
</dbReference>
<dbReference type="AlphaFoldDB" id="H0R0E9"/>
<accession>H0R0E9</accession>
<protein>
    <recommendedName>
        <fullName evidence="3">Monooxygenase</fullName>
    </recommendedName>
</protein>
<sequence>MQITIIGTDLPGRCCPPGDNFPGYTNIHVGIQRRGRPDELLGIQPADAASSTWTLHCKVTGTDIADLLGPHIQGPPGGRFIYLNWGSLDDDGGFEMFRRAKLMLSDIPPGVFADALRSQHLTATLTLTDAKGQPLCARVKPDKISWAAR</sequence>
<dbReference type="eggNOG" id="ENOG5033414">
    <property type="taxonomic scope" value="Bacteria"/>
</dbReference>
<evidence type="ECO:0000313" key="1">
    <source>
        <dbReference type="EMBL" id="GAB18550.1"/>
    </source>
</evidence>
<dbReference type="OrthoDB" id="3783022at2"/>
<evidence type="ECO:0008006" key="3">
    <source>
        <dbReference type="Google" id="ProtNLM"/>
    </source>
</evidence>
<name>H0R0E9_9ACTN</name>
<dbReference type="Proteomes" id="UP000035034">
    <property type="component" value="Unassembled WGS sequence"/>
</dbReference>
<evidence type="ECO:0000313" key="2">
    <source>
        <dbReference type="Proteomes" id="UP000035034"/>
    </source>
</evidence>
<dbReference type="RefSeq" id="WP_007317887.1">
    <property type="nucleotide sequence ID" value="NZ_BAEH01000058.1"/>
</dbReference>